<sequence length="501" mass="56324">MSFIEHLAEASKEINNLSVTENGFAGYKTTGRAILDFFFKVASYKNNQELLVKDFEAVLAEEKLEIAIALSLYLRDVRGGQGQRASGRTVFHSLIDSGKLTAESIAKLISLLPEYGRWDDVLSFVNHSVAGAMAKDLITAQLLKDMESDNPSLLGKWLPSINTSSRASVKLAHIIRKTLGWNSEKYRKACVALRKKLAVVETKMSAREWESINYEHVPSVANIRYKNAFEKHDGERRKEYLEKLAKGEAKIHGAVNYPHDIIARIRMEQKPISDSEHILYDKLWKELPRLKMEDTLTVVDVSGSMESVVSGSTTAMDVSIALGLYTAESIKGEFHNKVVAFSERPVLCEVPESDIVDRWLAVKEIIWSMNTDMQAVFQLILKTAVDKKLRQEDLPRQLLVVTDMEFDRANDSNNGREPFQKDFGIMEKEYSDAGYVMPKLVFWNVSSRTCTIPAVKPEVTLISGFSPVTLELIANSVPIEQSILGVLGKPRYARGVQYVLN</sequence>
<dbReference type="Gene3D" id="3.40.50.410">
    <property type="entry name" value="von Willebrand factor, type A domain"/>
    <property type="match status" value="1"/>
</dbReference>
<dbReference type="PIRSF" id="PIRSF015417">
    <property type="entry name" value="T31B5_30_vWA"/>
    <property type="match status" value="1"/>
</dbReference>
<dbReference type="InterPro" id="IPR011205">
    <property type="entry name" value="UCP015417_vWA"/>
</dbReference>
<dbReference type="PANTHER" id="PTHR31373">
    <property type="entry name" value="OS06G0652100 PROTEIN"/>
    <property type="match status" value="1"/>
</dbReference>
<reference evidence="3" key="1">
    <citation type="submission" date="2012-03" db="EMBL/GenBank/DDBJ databases">
        <title>Functional metagenomics reveals considerable lignocellulase gene clusters in the gut microbiome of a wood-feeding higher termite.</title>
        <authorList>
            <person name="Liu N."/>
        </authorList>
    </citation>
    <scope>NUCLEOTIDE SEQUENCE</scope>
</reference>
<dbReference type="Pfam" id="PF11443">
    <property type="entry name" value="DUF2828"/>
    <property type="match status" value="1"/>
</dbReference>
<dbReference type="SUPFAM" id="SSF53300">
    <property type="entry name" value="vWA-like"/>
    <property type="match status" value="1"/>
</dbReference>
<name>A0A806K2H7_9BACT</name>
<evidence type="ECO:0000313" key="3">
    <source>
        <dbReference type="EMBL" id="AGS54254.1"/>
    </source>
</evidence>
<dbReference type="InterPro" id="IPR036465">
    <property type="entry name" value="vWFA_dom_sf"/>
</dbReference>
<organism evidence="3">
    <name type="scientific">uncultured bacterium contig00092</name>
    <dbReference type="NCBI Taxonomy" id="1181563"/>
    <lineage>
        <taxon>Bacteria</taxon>
        <taxon>environmental samples</taxon>
    </lineage>
</organism>
<dbReference type="EMBL" id="JQ844286">
    <property type="protein sequence ID" value="AGS54254.1"/>
    <property type="molecule type" value="Genomic_DNA"/>
</dbReference>
<dbReference type="PANTHER" id="PTHR31373:SF27">
    <property type="entry name" value="TROVE DOMAIN-CONTAINING PROTEIN"/>
    <property type="match status" value="1"/>
</dbReference>
<feature type="domain" description="DUF7788" evidence="2">
    <location>
        <begin position="295"/>
        <end position="472"/>
    </location>
</feature>
<protein>
    <submittedName>
        <fullName evidence="3">Expressed protein</fullName>
    </submittedName>
</protein>
<dbReference type="InterPro" id="IPR056690">
    <property type="entry name" value="DUF7788"/>
</dbReference>
<accession>A0A806K2H7</accession>
<evidence type="ECO:0000259" key="1">
    <source>
        <dbReference type="Pfam" id="PF11443"/>
    </source>
</evidence>
<dbReference type="Pfam" id="PF25043">
    <property type="entry name" value="DUF7788"/>
    <property type="match status" value="1"/>
</dbReference>
<dbReference type="InterPro" id="IPR058580">
    <property type="entry name" value="DUF2828"/>
</dbReference>
<proteinExistence type="predicted"/>
<dbReference type="AlphaFoldDB" id="A0A806K2H7"/>
<feature type="domain" description="DUF2828" evidence="1">
    <location>
        <begin position="184"/>
        <end position="271"/>
    </location>
</feature>
<evidence type="ECO:0000259" key="2">
    <source>
        <dbReference type="Pfam" id="PF25043"/>
    </source>
</evidence>